<proteinExistence type="predicted"/>
<dbReference type="InterPro" id="IPR046335">
    <property type="entry name" value="LacI/GalR-like_sensor"/>
</dbReference>
<keyword evidence="2" id="KW-0238">DNA-binding</keyword>
<dbReference type="CDD" id="cd06267">
    <property type="entry name" value="PBP1_LacI_sugar_binding-like"/>
    <property type="match status" value="1"/>
</dbReference>
<dbReference type="InterPro" id="IPR036388">
    <property type="entry name" value="WH-like_DNA-bd_sf"/>
</dbReference>
<protein>
    <submittedName>
        <fullName evidence="5">GntR family transcriptional regulator</fullName>
    </submittedName>
</protein>
<keyword evidence="1" id="KW-0805">Transcription regulation</keyword>
<keyword evidence="3" id="KW-0804">Transcription</keyword>
<dbReference type="Pfam" id="PF13377">
    <property type="entry name" value="Peripla_BP_3"/>
    <property type="match status" value="1"/>
</dbReference>
<keyword evidence="6" id="KW-1185">Reference proteome</keyword>
<dbReference type="InterPro" id="IPR028082">
    <property type="entry name" value="Peripla_BP_I"/>
</dbReference>
<evidence type="ECO:0000259" key="4">
    <source>
        <dbReference type="PROSITE" id="PS50949"/>
    </source>
</evidence>
<dbReference type="PROSITE" id="PS50949">
    <property type="entry name" value="HTH_GNTR"/>
    <property type="match status" value="1"/>
</dbReference>
<dbReference type="EMBL" id="JAJFAT010000017">
    <property type="protein sequence ID" value="MCC3145783.1"/>
    <property type="molecule type" value="Genomic_DNA"/>
</dbReference>
<dbReference type="Gene3D" id="3.40.50.2300">
    <property type="match status" value="2"/>
</dbReference>
<accession>A0AAW4X1X5</accession>
<dbReference type="CDD" id="cd07377">
    <property type="entry name" value="WHTH_GntR"/>
    <property type="match status" value="1"/>
</dbReference>
<evidence type="ECO:0000256" key="2">
    <source>
        <dbReference type="ARBA" id="ARBA00023125"/>
    </source>
</evidence>
<dbReference type="InterPro" id="IPR000524">
    <property type="entry name" value="Tscrpt_reg_HTH_GntR"/>
</dbReference>
<dbReference type="GO" id="GO:0000976">
    <property type="term" value="F:transcription cis-regulatory region binding"/>
    <property type="evidence" value="ECO:0007669"/>
    <property type="project" value="TreeGrafter"/>
</dbReference>
<dbReference type="PANTHER" id="PTHR30146:SF109">
    <property type="entry name" value="HTH-TYPE TRANSCRIPTIONAL REGULATOR GALS"/>
    <property type="match status" value="1"/>
</dbReference>
<dbReference type="RefSeq" id="WP_229346483.1">
    <property type="nucleotide sequence ID" value="NZ_JAJFAT010000017.1"/>
</dbReference>
<name>A0AAW4X1X5_9FIRM</name>
<dbReference type="Gene3D" id="1.10.10.10">
    <property type="entry name" value="Winged helix-like DNA-binding domain superfamily/Winged helix DNA-binding domain"/>
    <property type="match status" value="1"/>
</dbReference>
<comment type="caution">
    <text evidence="5">The sequence shown here is derived from an EMBL/GenBank/DDBJ whole genome shotgun (WGS) entry which is preliminary data.</text>
</comment>
<dbReference type="FunFam" id="1.10.10.10:FF:000079">
    <property type="entry name" value="GntR family transcriptional regulator"/>
    <property type="match status" value="1"/>
</dbReference>
<evidence type="ECO:0000313" key="6">
    <source>
        <dbReference type="Proteomes" id="UP001199296"/>
    </source>
</evidence>
<dbReference type="InterPro" id="IPR036390">
    <property type="entry name" value="WH_DNA-bd_sf"/>
</dbReference>
<dbReference type="PRINTS" id="PR00035">
    <property type="entry name" value="HTHGNTR"/>
</dbReference>
<dbReference type="PANTHER" id="PTHR30146">
    <property type="entry name" value="LACI-RELATED TRANSCRIPTIONAL REPRESSOR"/>
    <property type="match status" value="1"/>
</dbReference>
<evidence type="ECO:0000256" key="3">
    <source>
        <dbReference type="ARBA" id="ARBA00023163"/>
    </source>
</evidence>
<dbReference type="GO" id="GO:0003700">
    <property type="term" value="F:DNA-binding transcription factor activity"/>
    <property type="evidence" value="ECO:0007669"/>
    <property type="project" value="InterPro"/>
</dbReference>
<gene>
    <name evidence="5" type="ORF">LJ207_10650</name>
</gene>
<feature type="domain" description="HTH gntR-type" evidence="4">
    <location>
        <begin position="5"/>
        <end position="73"/>
    </location>
</feature>
<dbReference type="Proteomes" id="UP001199296">
    <property type="component" value="Unassembled WGS sequence"/>
</dbReference>
<dbReference type="SUPFAM" id="SSF46785">
    <property type="entry name" value="Winged helix' DNA-binding domain"/>
    <property type="match status" value="1"/>
</dbReference>
<organism evidence="5 6">
    <name type="scientific">Halanaerobium polyolivorans</name>
    <dbReference type="NCBI Taxonomy" id="2886943"/>
    <lineage>
        <taxon>Bacteria</taxon>
        <taxon>Bacillati</taxon>
        <taxon>Bacillota</taxon>
        <taxon>Clostridia</taxon>
        <taxon>Halanaerobiales</taxon>
        <taxon>Halanaerobiaceae</taxon>
        <taxon>Halanaerobium</taxon>
    </lineage>
</organism>
<dbReference type="SMART" id="SM00345">
    <property type="entry name" value="HTH_GNTR"/>
    <property type="match status" value="1"/>
</dbReference>
<dbReference type="Pfam" id="PF00392">
    <property type="entry name" value="GntR"/>
    <property type="match status" value="1"/>
</dbReference>
<reference evidence="5 6" key="1">
    <citation type="submission" date="2021-10" db="EMBL/GenBank/DDBJ databases">
        <authorList>
            <person name="Grouzdev D.S."/>
            <person name="Pantiukh K.S."/>
            <person name="Krutkina M.S."/>
        </authorList>
    </citation>
    <scope>NUCLEOTIDE SEQUENCE [LARGE SCALE GENOMIC DNA]</scope>
    <source>
        <strain evidence="5 6">Z-7514</strain>
    </source>
</reference>
<dbReference type="AlphaFoldDB" id="A0AAW4X1X5"/>
<evidence type="ECO:0000313" key="5">
    <source>
        <dbReference type="EMBL" id="MCC3145783.1"/>
    </source>
</evidence>
<evidence type="ECO:0000256" key="1">
    <source>
        <dbReference type="ARBA" id="ARBA00023015"/>
    </source>
</evidence>
<dbReference type="SUPFAM" id="SSF53822">
    <property type="entry name" value="Periplasmic binding protein-like I"/>
    <property type="match status" value="1"/>
</dbReference>
<sequence>MKKNKHLYQQIKLNIIEDIENGEYKPGDKIGTEKELCDIYDVSRSTIRRALEELEESNLIERLLGKGTFVKDSYKLESQNNKNLMVIVPVISQDFISNIITGIQEVANQKGYSMNLCITNNSIEKETAYLNQSKHNDSVGVILHPTNSKYYNPEVIKLIGKKPLIMTARYYKYIDCNYVVPNNFQGAFKAVNHLIELGHKNIGLISDTPNFRTSVQERIEGYKEALNSNNLLVNKKIIIDNLEDPCRLYASKPEKKDQILDIIKRFLIDNKDNLTAIFAINDFLARETIIAAKQVGMKVPNEISIVGFDNVILSEKSEPPLTTINWSQYDVGVTATRELINSIENKSNKNIKKTLPVNLVQRESTFKKN</sequence>